<feature type="transmembrane region" description="Helical" evidence="1">
    <location>
        <begin position="43"/>
        <end position="62"/>
    </location>
</feature>
<organism evidence="2 3">
    <name type="scientific">Candidatus Paraluminiphilus aquimaris</name>
    <dbReference type="NCBI Taxonomy" id="2518994"/>
    <lineage>
        <taxon>Bacteria</taxon>
        <taxon>Pseudomonadati</taxon>
        <taxon>Pseudomonadota</taxon>
        <taxon>Gammaproteobacteria</taxon>
        <taxon>Cellvibrionales</taxon>
        <taxon>Halieaceae</taxon>
        <taxon>Candidatus Paraluminiphilus</taxon>
    </lineage>
</organism>
<evidence type="ECO:0000256" key="1">
    <source>
        <dbReference type="SAM" id="Phobius"/>
    </source>
</evidence>
<dbReference type="EMBL" id="CP036501">
    <property type="protein sequence ID" value="UZP73922.1"/>
    <property type="molecule type" value="Genomic_DNA"/>
</dbReference>
<feature type="transmembrane region" description="Helical" evidence="1">
    <location>
        <begin position="12"/>
        <end position="31"/>
    </location>
</feature>
<proteinExistence type="predicted"/>
<keyword evidence="3" id="KW-1185">Reference proteome</keyword>
<accession>A0ABY6Q3T9</accession>
<dbReference type="RefSeq" id="WP_279242724.1">
    <property type="nucleotide sequence ID" value="NZ_CP036501.1"/>
</dbReference>
<keyword evidence="1" id="KW-0472">Membrane</keyword>
<keyword evidence="1" id="KW-0812">Transmembrane</keyword>
<dbReference type="Proteomes" id="UP001317963">
    <property type="component" value="Chromosome"/>
</dbReference>
<gene>
    <name evidence="2" type="ORF">E0F26_03805</name>
</gene>
<name>A0ABY6Q3T9_9GAMM</name>
<sequence>MLGKIIERFLGALPFFFGLAFLAPLAVQVMAEFGVNAIGGVDMWTVALIIFGAWGGVASWTGRWI</sequence>
<evidence type="ECO:0000313" key="3">
    <source>
        <dbReference type="Proteomes" id="UP001317963"/>
    </source>
</evidence>
<evidence type="ECO:0000313" key="2">
    <source>
        <dbReference type="EMBL" id="UZP73922.1"/>
    </source>
</evidence>
<protein>
    <submittedName>
        <fullName evidence="2">Uncharacterized protein</fullName>
    </submittedName>
</protein>
<keyword evidence="1" id="KW-1133">Transmembrane helix</keyword>
<reference evidence="2 3" key="1">
    <citation type="submission" date="2019-02" db="EMBL/GenBank/DDBJ databases">
        <title>Halieaceae_genomes.</title>
        <authorList>
            <person name="Li S.-H."/>
        </authorList>
    </citation>
    <scope>NUCLEOTIDE SEQUENCE [LARGE SCALE GENOMIC DNA]</scope>
    <source>
        <strain evidence="2 3">JH123</strain>
    </source>
</reference>